<proteinExistence type="predicted"/>
<evidence type="ECO:0000313" key="1">
    <source>
        <dbReference type="EMBL" id="KAF9740823.1"/>
    </source>
</evidence>
<evidence type="ECO:0000313" key="2">
    <source>
        <dbReference type="Proteomes" id="UP000756921"/>
    </source>
</evidence>
<name>A0A9P6GSN8_9PLEO</name>
<dbReference type="Proteomes" id="UP000756921">
    <property type="component" value="Unassembled WGS sequence"/>
</dbReference>
<protein>
    <submittedName>
        <fullName evidence="1">Uncharacterized protein</fullName>
    </submittedName>
</protein>
<keyword evidence="2" id="KW-1185">Reference proteome</keyword>
<dbReference type="AlphaFoldDB" id="A0A9P6GSN8"/>
<organism evidence="1 2">
    <name type="scientific">Paraphaeosphaeria minitans</name>
    <dbReference type="NCBI Taxonomy" id="565426"/>
    <lineage>
        <taxon>Eukaryota</taxon>
        <taxon>Fungi</taxon>
        <taxon>Dikarya</taxon>
        <taxon>Ascomycota</taxon>
        <taxon>Pezizomycotina</taxon>
        <taxon>Dothideomycetes</taxon>
        <taxon>Pleosporomycetidae</taxon>
        <taxon>Pleosporales</taxon>
        <taxon>Massarineae</taxon>
        <taxon>Didymosphaeriaceae</taxon>
        <taxon>Paraphaeosphaeria</taxon>
    </lineage>
</organism>
<sequence>MGAAVVWAMGVPDPAECSRSGVRVLGAVAAVGSSNKLPRLGLGLGSLSTSSGVLDARRRSTVRLPAPFRLHPRRARRTAVWRAGVDGLCAPVVGSGTDSLGKLRTGAGAGMG</sequence>
<reference evidence="1" key="1">
    <citation type="journal article" date="2020" name="Mol. Plant Microbe Interact.">
        <title>Genome Sequence of the Biocontrol Agent Coniothyrium minitans strain Conio (IMI 134523).</title>
        <authorList>
            <person name="Patel D."/>
            <person name="Shittu T.A."/>
            <person name="Baroncelli R."/>
            <person name="Muthumeenakshi S."/>
            <person name="Osborne T.H."/>
            <person name="Janganan T.K."/>
            <person name="Sreenivasaprasad S."/>
        </authorList>
    </citation>
    <scope>NUCLEOTIDE SEQUENCE</scope>
    <source>
        <strain evidence="1">Conio</strain>
    </source>
</reference>
<gene>
    <name evidence="1" type="ORF">PMIN01_00362</name>
</gene>
<accession>A0A9P6GSN8</accession>
<comment type="caution">
    <text evidence="1">The sequence shown here is derived from an EMBL/GenBank/DDBJ whole genome shotgun (WGS) entry which is preliminary data.</text>
</comment>
<dbReference type="EMBL" id="WJXW01000001">
    <property type="protein sequence ID" value="KAF9740823.1"/>
    <property type="molecule type" value="Genomic_DNA"/>
</dbReference>